<dbReference type="EMBL" id="KB007867">
    <property type="protein sequence ID" value="ELR23086.1"/>
    <property type="molecule type" value="Genomic_DNA"/>
</dbReference>
<proteinExistence type="predicted"/>
<gene>
    <name evidence="1" type="ORF">ACA1_361240</name>
</gene>
<keyword evidence="2" id="KW-1185">Reference proteome</keyword>
<reference evidence="1 2" key="1">
    <citation type="journal article" date="2013" name="Genome Biol.">
        <title>Genome of Acanthamoeba castellanii highlights extensive lateral gene transfer and early evolution of tyrosine kinase signaling.</title>
        <authorList>
            <person name="Clarke M."/>
            <person name="Lohan A.J."/>
            <person name="Liu B."/>
            <person name="Lagkouvardos I."/>
            <person name="Roy S."/>
            <person name="Zafar N."/>
            <person name="Bertelli C."/>
            <person name="Schilde C."/>
            <person name="Kianianmomeni A."/>
            <person name="Burglin T.R."/>
            <person name="Frech C."/>
            <person name="Turcotte B."/>
            <person name="Kopec K.O."/>
            <person name="Synnott J.M."/>
            <person name="Choo C."/>
            <person name="Paponov I."/>
            <person name="Finkler A."/>
            <person name="Soon Heng Tan C."/>
            <person name="Hutchins A.P."/>
            <person name="Weinmeier T."/>
            <person name="Rattei T."/>
            <person name="Chu J.S."/>
            <person name="Gimenez G."/>
            <person name="Irimia M."/>
            <person name="Rigden D.J."/>
            <person name="Fitzpatrick D.A."/>
            <person name="Lorenzo-Morales J."/>
            <person name="Bateman A."/>
            <person name="Chiu C.H."/>
            <person name="Tang P."/>
            <person name="Hegemann P."/>
            <person name="Fromm H."/>
            <person name="Raoult D."/>
            <person name="Greub G."/>
            <person name="Miranda-Saavedra D."/>
            <person name="Chen N."/>
            <person name="Nash P."/>
            <person name="Ginger M.L."/>
            <person name="Horn M."/>
            <person name="Schaap P."/>
            <person name="Caler L."/>
            <person name="Loftus B."/>
        </authorList>
    </citation>
    <scope>NUCLEOTIDE SEQUENCE [LARGE SCALE GENOMIC DNA]</scope>
    <source>
        <strain evidence="1 2">Neff</strain>
    </source>
</reference>
<dbReference type="GeneID" id="14924058"/>
<accession>L8HFB0</accession>
<dbReference type="KEGG" id="acan:ACA1_361240"/>
<sequence>MEEVLAYLVWAHGQAKALMVRPRDVRLAVRTKPMTCPPGELTFADTSAMTGYITFSTAAIERGLHDASESGYPCEQPFLDQYCRGLKEEHLMWLLLHEFTHLFHGFNNDRHDEAFFEQVAAFAEEHPFLFCSSETDQHLDLSDKI</sequence>
<dbReference type="VEuPathDB" id="AmoebaDB:ACA1_361240"/>
<dbReference type="AlphaFoldDB" id="L8HFB0"/>
<protein>
    <submittedName>
        <fullName evidence="1">Uncharacterized protein</fullName>
    </submittedName>
</protein>
<name>L8HFB0_ACACF</name>
<organism evidence="1 2">
    <name type="scientific">Acanthamoeba castellanii (strain ATCC 30010 / Neff)</name>
    <dbReference type="NCBI Taxonomy" id="1257118"/>
    <lineage>
        <taxon>Eukaryota</taxon>
        <taxon>Amoebozoa</taxon>
        <taxon>Discosea</taxon>
        <taxon>Longamoebia</taxon>
        <taxon>Centramoebida</taxon>
        <taxon>Acanthamoebidae</taxon>
        <taxon>Acanthamoeba</taxon>
    </lineage>
</organism>
<evidence type="ECO:0000313" key="1">
    <source>
        <dbReference type="EMBL" id="ELR23086.1"/>
    </source>
</evidence>
<evidence type="ECO:0000313" key="2">
    <source>
        <dbReference type="Proteomes" id="UP000011083"/>
    </source>
</evidence>
<dbReference type="RefSeq" id="XP_004352563.1">
    <property type="nucleotide sequence ID" value="XM_004352511.1"/>
</dbReference>
<dbReference type="Proteomes" id="UP000011083">
    <property type="component" value="Unassembled WGS sequence"/>
</dbReference>